<accession>A0ABX1HPW9</accession>
<gene>
    <name evidence="1" type="ORF">HBN54_004553</name>
</gene>
<keyword evidence="2" id="KW-1185">Reference proteome</keyword>
<organism evidence="1 2">
    <name type="scientific">Hymenobacter artigasi</name>
    <dbReference type="NCBI Taxonomy" id="2719616"/>
    <lineage>
        <taxon>Bacteria</taxon>
        <taxon>Pseudomonadati</taxon>
        <taxon>Bacteroidota</taxon>
        <taxon>Cytophagia</taxon>
        <taxon>Cytophagales</taxon>
        <taxon>Hymenobacteraceae</taxon>
        <taxon>Hymenobacter</taxon>
    </lineage>
</organism>
<proteinExistence type="predicted"/>
<evidence type="ECO:0000313" key="2">
    <source>
        <dbReference type="Proteomes" id="UP000717634"/>
    </source>
</evidence>
<name>A0ABX1HPW9_9BACT</name>
<dbReference type="EMBL" id="JAAVTK010000026">
    <property type="protein sequence ID" value="NKI91930.1"/>
    <property type="molecule type" value="Genomic_DNA"/>
</dbReference>
<dbReference type="Proteomes" id="UP000717634">
    <property type="component" value="Unassembled WGS sequence"/>
</dbReference>
<evidence type="ECO:0008006" key="3">
    <source>
        <dbReference type="Google" id="ProtNLM"/>
    </source>
</evidence>
<sequence length="67" mass="7436">MGGNHELLKGYEFILLALLQGVPCCWTCHCGGSTRHGRIRALRNADNSILDYRPATIISTADEFVRC</sequence>
<reference evidence="1 2" key="1">
    <citation type="submission" date="2020-03" db="EMBL/GenBank/DDBJ databases">
        <title>Genomic Encyclopedia of Type Strains, Phase IV (KMG-V): Genome sequencing to study the core and pangenomes of soil and plant-associated prokaryotes.</title>
        <authorList>
            <person name="Whitman W."/>
        </authorList>
    </citation>
    <scope>NUCLEOTIDE SEQUENCE [LARGE SCALE GENOMIC DNA]</scope>
    <source>
        <strain evidence="1 2">1B</strain>
    </source>
</reference>
<comment type="caution">
    <text evidence="1">The sequence shown here is derived from an EMBL/GenBank/DDBJ whole genome shotgun (WGS) entry which is preliminary data.</text>
</comment>
<protein>
    <recommendedName>
        <fullName evidence="3">Secreted protein</fullName>
    </recommendedName>
</protein>
<evidence type="ECO:0000313" key="1">
    <source>
        <dbReference type="EMBL" id="NKI91930.1"/>
    </source>
</evidence>